<gene>
    <name evidence="6" type="ORF">AVDCRST_MAG50-1690</name>
</gene>
<keyword evidence="4" id="KW-0067">ATP-binding</keyword>
<dbReference type="SUPFAM" id="SSF55931">
    <property type="entry name" value="Glutamine synthetase/guanido kinase"/>
    <property type="match status" value="1"/>
</dbReference>
<accession>A0A6J4I547</accession>
<dbReference type="Pfam" id="PF04107">
    <property type="entry name" value="GCS2"/>
    <property type="match status" value="1"/>
</dbReference>
<sequence>MTAATVTDTTGMASPALITAVSRLFAGAPGAGRPTVGIELELIPVRRGARFRSPVPVEELASALHDVPWIAFEPGGQVELNGPPEPTAAGAVTALADLWRRAADRLGTIDVGLLPAGLDPWRANEQLGLQLRSPRYVDMDRHFASVGPSGRSFMRQTASTQVCVGLAPGAAGAAQWRTANRLAPVLAAIFANAPLHEGRPLSGNGRRTAICRSADPGRSGHGLPWSGPDPVTEYTDFAARAEPISARFAGPEAVDAHLTTLFPPVRPRGTYLEIRAVDALPLAEVASLVTMATVLLADPDAGECAAEAVAGSGLEMTELWDLAAGAGVRDPHLRRVAMTVIGVATAALEGFEPGYLPDDAPARLGALQRRVTNGQAPGDALRRRLACRSR</sequence>
<evidence type="ECO:0000256" key="3">
    <source>
        <dbReference type="ARBA" id="ARBA00022741"/>
    </source>
</evidence>
<reference evidence="6" key="1">
    <citation type="submission" date="2020-02" db="EMBL/GenBank/DDBJ databases">
        <authorList>
            <person name="Meier V. D."/>
        </authorList>
    </citation>
    <scope>NUCLEOTIDE SEQUENCE</scope>
    <source>
        <strain evidence="6">AVDCRST_MAG50</strain>
    </source>
</reference>
<dbReference type="InterPro" id="IPR014746">
    <property type="entry name" value="Gln_synth/guanido_kin_cat_dom"/>
</dbReference>
<dbReference type="InterPro" id="IPR035434">
    <property type="entry name" value="GCL_bact_plant"/>
</dbReference>
<dbReference type="GO" id="GO:0005524">
    <property type="term" value="F:ATP binding"/>
    <property type="evidence" value="ECO:0007669"/>
    <property type="project" value="UniProtKB-KW"/>
</dbReference>
<proteinExistence type="predicted"/>
<dbReference type="EMBL" id="CADCTF010000088">
    <property type="protein sequence ID" value="CAA9240744.1"/>
    <property type="molecule type" value="Genomic_DNA"/>
</dbReference>
<evidence type="ECO:0000313" key="6">
    <source>
        <dbReference type="EMBL" id="CAA9240744.1"/>
    </source>
</evidence>
<keyword evidence="3" id="KW-0547">Nucleotide-binding</keyword>
<keyword evidence="2 6" id="KW-0436">Ligase</keyword>
<dbReference type="EC" id="6.3.2.2" evidence="1"/>
<dbReference type="Gene3D" id="3.30.590.20">
    <property type="match status" value="1"/>
</dbReference>
<evidence type="ECO:0000256" key="5">
    <source>
        <dbReference type="ARBA" id="ARBA00048819"/>
    </source>
</evidence>
<dbReference type="PANTHER" id="PTHR34378:SF1">
    <property type="entry name" value="GLUTAMATE--CYSTEINE LIGASE, CHLOROPLASTIC"/>
    <property type="match status" value="1"/>
</dbReference>
<name>A0A6J4I547_9ACTN</name>
<evidence type="ECO:0000256" key="1">
    <source>
        <dbReference type="ARBA" id="ARBA00012220"/>
    </source>
</evidence>
<dbReference type="GO" id="GO:0006750">
    <property type="term" value="P:glutathione biosynthetic process"/>
    <property type="evidence" value="ECO:0007669"/>
    <property type="project" value="InterPro"/>
</dbReference>
<dbReference type="GO" id="GO:0004357">
    <property type="term" value="F:glutamate-cysteine ligase activity"/>
    <property type="evidence" value="ECO:0007669"/>
    <property type="project" value="UniProtKB-EC"/>
</dbReference>
<evidence type="ECO:0000256" key="2">
    <source>
        <dbReference type="ARBA" id="ARBA00022598"/>
    </source>
</evidence>
<organism evidence="6">
    <name type="scientific">uncultured Acidimicrobiales bacterium</name>
    <dbReference type="NCBI Taxonomy" id="310071"/>
    <lineage>
        <taxon>Bacteria</taxon>
        <taxon>Bacillati</taxon>
        <taxon>Actinomycetota</taxon>
        <taxon>Acidimicrobiia</taxon>
        <taxon>Acidimicrobiales</taxon>
        <taxon>environmental samples</taxon>
    </lineage>
</organism>
<dbReference type="PANTHER" id="PTHR34378">
    <property type="entry name" value="GLUTAMATE--CYSTEINE LIGASE, CHLOROPLASTIC"/>
    <property type="match status" value="1"/>
</dbReference>
<dbReference type="AlphaFoldDB" id="A0A6J4I547"/>
<evidence type="ECO:0000256" key="4">
    <source>
        <dbReference type="ARBA" id="ARBA00022840"/>
    </source>
</evidence>
<protein>
    <recommendedName>
        <fullName evidence="1">glutamate--cysteine ligase</fullName>
        <ecNumber evidence="1">6.3.2.2</ecNumber>
    </recommendedName>
</protein>
<dbReference type="InterPro" id="IPR006336">
    <property type="entry name" value="GCS2"/>
</dbReference>
<comment type="catalytic activity">
    <reaction evidence="5">
        <text>L-cysteine + L-glutamate + ATP = gamma-L-glutamyl-L-cysteine + ADP + phosphate + H(+)</text>
        <dbReference type="Rhea" id="RHEA:13285"/>
        <dbReference type="ChEBI" id="CHEBI:15378"/>
        <dbReference type="ChEBI" id="CHEBI:29985"/>
        <dbReference type="ChEBI" id="CHEBI:30616"/>
        <dbReference type="ChEBI" id="CHEBI:35235"/>
        <dbReference type="ChEBI" id="CHEBI:43474"/>
        <dbReference type="ChEBI" id="CHEBI:58173"/>
        <dbReference type="ChEBI" id="CHEBI:456216"/>
        <dbReference type="EC" id="6.3.2.2"/>
    </reaction>
</comment>